<protein>
    <submittedName>
        <fullName evidence="1">Uncharacterized protein</fullName>
    </submittedName>
</protein>
<reference evidence="1 2" key="1">
    <citation type="journal article" date="2015" name="Int. J. Syst. Evol. Microbiol.">
        <title>Erythrobacter atlanticus sp. nov., a bacterium from ocean sediment able to degrade polycyclic aromatic hydrocarbons.</title>
        <authorList>
            <person name="Zhuang L."/>
            <person name="Liu Y."/>
            <person name="Wang L."/>
            <person name="Wang W."/>
            <person name="Shao Z."/>
        </authorList>
    </citation>
    <scope>NUCLEOTIDE SEQUENCE [LARGE SCALE GENOMIC DNA]</scope>
    <source>
        <strain evidence="2">s21-N3</strain>
    </source>
</reference>
<proteinExistence type="predicted"/>
<organism evidence="1 2">
    <name type="scientific">Aurantiacibacter atlanticus</name>
    <dbReference type="NCBI Taxonomy" id="1648404"/>
    <lineage>
        <taxon>Bacteria</taxon>
        <taxon>Pseudomonadati</taxon>
        <taxon>Pseudomonadota</taxon>
        <taxon>Alphaproteobacteria</taxon>
        <taxon>Sphingomonadales</taxon>
        <taxon>Erythrobacteraceae</taxon>
        <taxon>Aurantiacibacter</taxon>
    </lineage>
</organism>
<gene>
    <name evidence="1" type="ORF">CP97_09825</name>
</gene>
<dbReference type="KEGG" id="ery:CP97_09825"/>
<reference evidence="2" key="2">
    <citation type="submission" date="2015-04" db="EMBL/GenBank/DDBJ databases">
        <title>The complete genome sequence of Erythrobacter sp. s21-N3.</title>
        <authorList>
            <person name="Zhuang L."/>
            <person name="Liu Y."/>
            <person name="Shao Z."/>
        </authorList>
    </citation>
    <scope>NUCLEOTIDE SEQUENCE [LARGE SCALE GENOMIC DNA]</scope>
    <source>
        <strain evidence="2">s21-N3</strain>
    </source>
</reference>
<evidence type="ECO:0000313" key="2">
    <source>
        <dbReference type="Proteomes" id="UP000059113"/>
    </source>
</evidence>
<dbReference type="Proteomes" id="UP000059113">
    <property type="component" value="Chromosome"/>
</dbReference>
<sequence>MAGAVLPNEAAIGGTVADWAHWKRILDARGAVGMNRPTIVLSLATPDEQR</sequence>
<accession>A0A0H4VD41</accession>
<dbReference type="AlphaFoldDB" id="A0A0H4VD41"/>
<name>A0A0H4VD41_9SPHN</name>
<dbReference type="STRING" id="1648404.CP97_09825"/>
<evidence type="ECO:0000313" key="1">
    <source>
        <dbReference type="EMBL" id="AKQ42255.2"/>
    </source>
</evidence>
<keyword evidence="2" id="KW-1185">Reference proteome</keyword>
<dbReference type="EMBL" id="CP011310">
    <property type="protein sequence ID" value="AKQ42255.2"/>
    <property type="molecule type" value="Genomic_DNA"/>
</dbReference>